<sequence>MSCQTDVPSASSIFQNALTGIRQAEVVLAIIDGADPDSGTAFECGYAHALGTPILTGRTDFRRGGDDPGASVNLMLSQSASSFVVSAEPPATDSVEILGQRILEILAKLTKTL</sequence>
<organism evidence="1">
    <name type="scientific">marine metagenome</name>
    <dbReference type="NCBI Taxonomy" id="408172"/>
    <lineage>
        <taxon>unclassified sequences</taxon>
        <taxon>metagenomes</taxon>
        <taxon>ecological metagenomes</taxon>
    </lineage>
</organism>
<dbReference type="InterPro" id="IPR007710">
    <property type="entry name" value="Nucleoside_deoxyribTrfase"/>
</dbReference>
<dbReference type="EMBL" id="UINC01149260">
    <property type="protein sequence ID" value="SVD41625.1"/>
    <property type="molecule type" value="Genomic_DNA"/>
</dbReference>
<dbReference type="Gene3D" id="3.40.50.450">
    <property type="match status" value="1"/>
</dbReference>
<evidence type="ECO:0008006" key="2">
    <source>
        <dbReference type="Google" id="ProtNLM"/>
    </source>
</evidence>
<proteinExistence type="predicted"/>
<dbReference type="SUPFAM" id="SSF52309">
    <property type="entry name" value="N-(deoxy)ribosyltransferase-like"/>
    <property type="match status" value="1"/>
</dbReference>
<dbReference type="AlphaFoldDB" id="A0A382V6H5"/>
<name>A0A382V6H5_9ZZZZ</name>
<protein>
    <recommendedName>
        <fullName evidence="2">Nucleoside 2-deoxyribosyltransferase</fullName>
    </recommendedName>
</protein>
<reference evidence="1" key="1">
    <citation type="submission" date="2018-05" db="EMBL/GenBank/DDBJ databases">
        <authorList>
            <person name="Lanie J.A."/>
            <person name="Ng W.-L."/>
            <person name="Kazmierczak K.M."/>
            <person name="Andrzejewski T.M."/>
            <person name="Davidsen T.M."/>
            <person name="Wayne K.J."/>
            <person name="Tettelin H."/>
            <person name="Glass J.I."/>
            <person name="Rusch D."/>
            <person name="Podicherti R."/>
            <person name="Tsui H.-C.T."/>
            <person name="Winkler M.E."/>
        </authorList>
    </citation>
    <scope>NUCLEOTIDE SEQUENCE</scope>
</reference>
<accession>A0A382V6H5</accession>
<evidence type="ECO:0000313" key="1">
    <source>
        <dbReference type="EMBL" id="SVD41625.1"/>
    </source>
</evidence>
<dbReference type="Pfam" id="PF05014">
    <property type="entry name" value="Nuc_deoxyrib_tr"/>
    <property type="match status" value="1"/>
</dbReference>
<gene>
    <name evidence="1" type="ORF">METZ01_LOCUS394479</name>
</gene>